<dbReference type="PANTHER" id="PTHR12049">
    <property type="entry name" value="PROTEIN ARGININE METHYLTRANSFERASE NDUFAF7, MITOCHONDRIAL"/>
    <property type="match status" value="1"/>
</dbReference>
<dbReference type="EMBL" id="CP089291">
    <property type="protein sequence ID" value="UOF89128.1"/>
    <property type="molecule type" value="Genomic_DNA"/>
</dbReference>
<protein>
    <submittedName>
        <fullName evidence="3">SAM-dependent methyltransferase</fullName>
        <ecNumber evidence="3">2.1.1.-</ecNumber>
    </submittedName>
</protein>
<evidence type="ECO:0000313" key="4">
    <source>
        <dbReference type="Proteomes" id="UP000830167"/>
    </source>
</evidence>
<dbReference type="InterPro" id="IPR038375">
    <property type="entry name" value="NDUFAF7_sf"/>
</dbReference>
<organism evidence="3 4">
    <name type="scientific">Fodinisporobacter ferrooxydans</name>
    <dbReference type="NCBI Taxonomy" id="2901836"/>
    <lineage>
        <taxon>Bacteria</taxon>
        <taxon>Bacillati</taxon>
        <taxon>Bacillota</taxon>
        <taxon>Bacilli</taxon>
        <taxon>Bacillales</taxon>
        <taxon>Alicyclobacillaceae</taxon>
        <taxon>Fodinisporobacter</taxon>
    </lineage>
</organism>
<evidence type="ECO:0000256" key="1">
    <source>
        <dbReference type="ARBA" id="ARBA00022603"/>
    </source>
</evidence>
<reference evidence="3" key="1">
    <citation type="submission" date="2021-12" db="EMBL/GenBank/DDBJ databases">
        <title>Alicyclobacillaceae gen. nov., sp. nov., isolated from chalcocite enrichment system.</title>
        <authorList>
            <person name="Jiang Z."/>
        </authorList>
    </citation>
    <scope>NUCLEOTIDE SEQUENCE</scope>
    <source>
        <strain evidence="3">MYW30-H2</strain>
    </source>
</reference>
<evidence type="ECO:0000313" key="3">
    <source>
        <dbReference type="EMBL" id="UOF89128.1"/>
    </source>
</evidence>
<evidence type="ECO:0000256" key="2">
    <source>
        <dbReference type="ARBA" id="ARBA00022679"/>
    </source>
</evidence>
<accession>A0ABY4CF38</accession>
<name>A0ABY4CF38_9BACL</name>
<dbReference type="GO" id="GO:0032259">
    <property type="term" value="P:methylation"/>
    <property type="evidence" value="ECO:0007669"/>
    <property type="project" value="UniProtKB-KW"/>
</dbReference>
<keyword evidence="2 3" id="KW-0808">Transferase</keyword>
<dbReference type="Proteomes" id="UP000830167">
    <property type="component" value="Chromosome"/>
</dbReference>
<keyword evidence="1 3" id="KW-0489">Methyltransferase</keyword>
<dbReference type="Pfam" id="PF02636">
    <property type="entry name" value="Methyltransf_28"/>
    <property type="match status" value="1"/>
</dbReference>
<dbReference type="EC" id="2.1.1.-" evidence="3"/>
<gene>
    <name evidence="3" type="ORF">LSG31_14525</name>
</gene>
<sequence>MSNWLADLIAKTGAIPFSKWMELALYHPEFGYYTSKENIFGTRGDFYTAPGVHSVFAETLAEYVWNCWQETNDQAPLRIIEMGAGNGKLAQGIIRHLTDTYQLSTSQFAYVIVEHSQVLARMQQQTLESWQSYVTWAHTFSEIPPCDSVVLTNEVLDAFPVDIVRKMNDGWMQKWIDWDPSPSAFREVWRELQDMQALEYMETMQAAVNEEKQETFPYEWNRGMPKFVHDVDRVVRSGLVITIDYGGDAEELYGLHHPLGTVRSFFHHQVSNDVLANPGQRDITADVDFSCLERLAQAHGWIRERYETQGRFLVHAGILNRLQDTFRQPYDDAARKRNMAIKHLILPGGMGDAFRVAVHRLPLNRPSSEESACF</sequence>
<dbReference type="SUPFAM" id="SSF53335">
    <property type="entry name" value="S-adenosyl-L-methionine-dependent methyltransferases"/>
    <property type="match status" value="1"/>
</dbReference>
<dbReference type="InterPro" id="IPR029063">
    <property type="entry name" value="SAM-dependent_MTases_sf"/>
</dbReference>
<dbReference type="InterPro" id="IPR003788">
    <property type="entry name" value="NDUFAF7"/>
</dbReference>
<dbReference type="Gene3D" id="3.40.50.12710">
    <property type="match status" value="1"/>
</dbReference>
<dbReference type="PANTHER" id="PTHR12049:SF7">
    <property type="entry name" value="PROTEIN ARGININE METHYLTRANSFERASE NDUFAF7, MITOCHONDRIAL"/>
    <property type="match status" value="1"/>
</dbReference>
<dbReference type="RefSeq" id="WP_347435809.1">
    <property type="nucleotide sequence ID" value="NZ_CP089291.1"/>
</dbReference>
<proteinExistence type="predicted"/>
<keyword evidence="4" id="KW-1185">Reference proteome</keyword>
<dbReference type="GO" id="GO:0008168">
    <property type="term" value="F:methyltransferase activity"/>
    <property type="evidence" value="ECO:0007669"/>
    <property type="project" value="UniProtKB-KW"/>
</dbReference>